<keyword evidence="5 9" id="KW-0812">Transmembrane</keyword>
<dbReference type="GO" id="GO:0015233">
    <property type="term" value="F:pantothenate transmembrane transporter activity"/>
    <property type="evidence" value="ECO:0007669"/>
    <property type="project" value="InterPro"/>
</dbReference>
<dbReference type="AlphaFoldDB" id="A0A0T5X937"/>
<evidence type="ECO:0000256" key="4">
    <source>
        <dbReference type="ARBA" id="ARBA00022475"/>
    </source>
</evidence>
<evidence type="ECO:0000256" key="6">
    <source>
        <dbReference type="ARBA" id="ARBA00022989"/>
    </source>
</evidence>
<feature type="transmembrane region" description="Helical" evidence="9">
    <location>
        <begin position="76"/>
        <end position="96"/>
    </location>
</feature>
<dbReference type="EMBL" id="ACJX03000001">
    <property type="protein sequence ID" value="KRT34835.1"/>
    <property type="molecule type" value="Genomic_DNA"/>
</dbReference>
<proteinExistence type="inferred from homology"/>
<feature type="transmembrane region" description="Helical" evidence="9">
    <location>
        <begin position="191"/>
        <end position="214"/>
    </location>
</feature>
<comment type="subcellular location">
    <subcellularLocation>
        <location evidence="1">Membrane</location>
        <topology evidence="1">Multi-pass membrane protein</topology>
    </subcellularLocation>
</comment>
<dbReference type="InterPro" id="IPR001734">
    <property type="entry name" value="Na/solute_symporter"/>
</dbReference>
<dbReference type="InterPro" id="IPR018212">
    <property type="entry name" value="Na/solute_symporter_CS"/>
</dbReference>
<gene>
    <name evidence="10" type="ORF">HMPREF1705_04081</name>
</gene>
<dbReference type="Proteomes" id="UP000005273">
    <property type="component" value="Unassembled WGS sequence"/>
</dbReference>
<evidence type="ECO:0000256" key="5">
    <source>
        <dbReference type="ARBA" id="ARBA00022692"/>
    </source>
</evidence>
<evidence type="ECO:0000313" key="11">
    <source>
        <dbReference type="Proteomes" id="UP000005273"/>
    </source>
</evidence>
<dbReference type="Gene3D" id="1.20.1730.10">
    <property type="entry name" value="Sodium/glucose cotransporter"/>
    <property type="match status" value="1"/>
</dbReference>
<dbReference type="Pfam" id="PF00474">
    <property type="entry name" value="SSF"/>
    <property type="match status" value="1"/>
</dbReference>
<feature type="transmembrane region" description="Helical" evidence="9">
    <location>
        <begin position="234"/>
        <end position="254"/>
    </location>
</feature>
<feature type="transmembrane region" description="Helical" evidence="9">
    <location>
        <begin position="159"/>
        <end position="179"/>
    </location>
</feature>
<dbReference type="InterPro" id="IPR038377">
    <property type="entry name" value="Na/Glc_symporter_sf"/>
</dbReference>
<feature type="transmembrane region" description="Helical" evidence="9">
    <location>
        <begin position="453"/>
        <end position="471"/>
    </location>
</feature>
<dbReference type="OrthoDB" id="9810181at2"/>
<reference evidence="11" key="1">
    <citation type="submission" date="2012-09" db="EMBL/GenBank/DDBJ databases">
        <authorList>
            <person name="Weinstock G."/>
            <person name="Sodergren E."/>
            <person name="Clifton S."/>
            <person name="Fulton L."/>
            <person name="Fulton B."/>
            <person name="Courtney L."/>
            <person name="Fronick C."/>
            <person name="Harrison M."/>
            <person name="Strong C."/>
            <person name="Farmer C."/>
            <person name="Delehaunty K."/>
            <person name="Markovic C."/>
            <person name="Hall O."/>
            <person name="Minx P."/>
            <person name="Tomlinson C."/>
            <person name="Mitreva M."/>
            <person name="Nelson J."/>
            <person name="Hou S."/>
            <person name="Wollam A."/>
            <person name="Pepin K.H."/>
            <person name="Johnson M."/>
            <person name="Bhonagiri V."/>
            <person name="Nash W.E."/>
            <person name="Suruliraj S."/>
            <person name="Warren W."/>
            <person name="Chinwalla A."/>
            <person name="Mardis E.R."/>
            <person name="Wilson R.K."/>
        </authorList>
    </citation>
    <scope>NUCLEOTIDE SEQUENCE [LARGE SCALE GENOMIC DNA]</scope>
    <source>
        <strain evidence="11">OS1</strain>
    </source>
</reference>
<dbReference type="PANTHER" id="PTHR48086:SF4">
    <property type="entry name" value="SODIUM_PANTOTHENATE SYMPORTER"/>
    <property type="match status" value="1"/>
</dbReference>
<sequence>MNIDIAITLALYLIIICGIGYIANRKMSETKGSFLSEYFIGSRSMGGFVLAMTLVASYVSASSFVGGPGMAYKMGLGWVLLAMIQVPTAYLTLGFLGKKFAIVARKINAITINDFLRARYESTPIVIMASISLLLFFTAAIVAQFIGGARLFEAIGLPYEVGLTIFAITVIFYTVIGGFRAVVLTDAFQGIVMMLGTLALVFGITKAAGGMNAISAKLMEINPDLLTPFGVDGFITKPFILSFWILVCFGIIGLPHTAVRCISYKDSKSMHKAIVIGTFVTGFLMLGMHLAGALGRAVLPNIEAVDSVIPTLTVKVLPPIFAGIFLAGPMASIMSTVDSQLILASAAIINDLYVGYINPGAAYDDKKIRRISLLVTTIIGVTVFLVAFKPPSLIVWINLFAFGGLEAVFFWPIVMGLYWKRATASGALASMITGVILFIALSKYAFLLHGLHPIVPTFVVTFVVFIVASYLSKPSVKAVMRVWE</sequence>
<feature type="transmembrane region" description="Helical" evidence="9">
    <location>
        <begin position="274"/>
        <end position="299"/>
    </location>
</feature>
<dbReference type="InterPro" id="IPR011849">
    <property type="entry name" value="Na/pantothenate_symporter"/>
</dbReference>
<feature type="transmembrane region" description="Helical" evidence="9">
    <location>
        <begin position="125"/>
        <end position="147"/>
    </location>
</feature>
<feature type="transmembrane region" description="Helical" evidence="9">
    <location>
        <begin position="6"/>
        <end position="24"/>
    </location>
</feature>
<dbReference type="PROSITE" id="PS50283">
    <property type="entry name" value="NA_SOLUT_SYMP_3"/>
    <property type="match status" value="1"/>
</dbReference>
<dbReference type="NCBIfam" id="TIGR00813">
    <property type="entry name" value="sss"/>
    <property type="match status" value="1"/>
</dbReference>
<dbReference type="RefSeq" id="WP_009200294.1">
    <property type="nucleotide sequence ID" value="NZ_ACJX03000001.1"/>
</dbReference>
<evidence type="ECO:0000256" key="8">
    <source>
        <dbReference type="RuleBase" id="RU362091"/>
    </source>
</evidence>
<evidence type="ECO:0000313" key="10">
    <source>
        <dbReference type="EMBL" id="KRT34835.1"/>
    </source>
</evidence>
<dbReference type="NCBIfam" id="TIGR02119">
    <property type="entry name" value="panF"/>
    <property type="match status" value="1"/>
</dbReference>
<dbReference type="PROSITE" id="PS00456">
    <property type="entry name" value="NA_SOLUT_SYMP_1"/>
    <property type="match status" value="1"/>
</dbReference>
<dbReference type="STRING" id="592015.HMPREF1705_04081"/>
<evidence type="ECO:0000256" key="7">
    <source>
        <dbReference type="ARBA" id="ARBA00023136"/>
    </source>
</evidence>
<keyword evidence="11" id="KW-1185">Reference proteome</keyword>
<comment type="similarity">
    <text evidence="2 8">Belongs to the sodium:solute symporter (SSF) (TC 2.A.21) family.</text>
</comment>
<accession>A0A0T5X937</accession>
<feature type="transmembrane region" description="Helical" evidence="9">
    <location>
        <begin position="394"/>
        <end position="419"/>
    </location>
</feature>
<feature type="transmembrane region" description="Helical" evidence="9">
    <location>
        <begin position="426"/>
        <end position="447"/>
    </location>
</feature>
<organism evidence="10 11">
    <name type="scientific">Acetomicrobium hydrogeniformans ATCC BAA-1850</name>
    <dbReference type="NCBI Taxonomy" id="592015"/>
    <lineage>
        <taxon>Bacteria</taxon>
        <taxon>Thermotogati</taxon>
        <taxon>Synergistota</taxon>
        <taxon>Synergistia</taxon>
        <taxon>Synergistales</taxon>
        <taxon>Acetomicrobiaceae</taxon>
        <taxon>Acetomicrobium</taxon>
    </lineage>
</organism>
<evidence type="ECO:0000256" key="3">
    <source>
        <dbReference type="ARBA" id="ARBA00022448"/>
    </source>
</evidence>
<comment type="caution">
    <text evidence="10">The sequence shown here is derived from an EMBL/GenBank/DDBJ whole genome shotgun (WGS) entry which is preliminary data.</text>
</comment>
<dbReference type="PANTHER" id="PTHR48086">
    <property type="entry name" value="SODIUM/PROLINE SYMPORTER-RELATED"/>
    <property type="match status" value="1"/>
</dbReference>
<feature type="transmembrane region" description="Helical" evidence="9">
    <location>
        <begin position="371"/>
        <end position="388"/>
    </location>
</feature>
<dbReference type="GO" id="GO:0015081">
    <property type="term" value="F:sodium ion transmembrane transporter activity"/>
    <property type="evidence" value="ECO:0007669"/>
    <property type="project" value="InterPro"/>
</dbReference>
<dbReference type="GO" id="GO:0005886">
    <property type="term" value="C:plasma membrane"/>
    <property type="evidence" value="ECO:0007669"/>
    <property type="project" value="TreeGrafter"/>
</dbReference>
<keyword evidence="7 9" id="KW-0472">Membrane</keyword>
<feature type="transmembrane region" description="Helical" evidence="9">
    <location>
        <begin position="319"/>
        <end position="337"/>
    </location>
</feature>
<dbReference type="CDD" id="cd10327">
    <property type="entry name" value="SLC5sbd_PanF"/>
    <property type="match status" value="1"/>
</dbReference>
<dbReference type="PROSITE" id="PS00457">
    <property type="entry name" value="NA_SOLUT_SYMP_2"/>
    <property type="match status" value="1"/>
</dbReference>
<evidence type="ECO:0000256" key="1">
    <source>
        <dbReference type="ARBA" id="ARBA00004141"/>
    </source>
</evidence>
<dbReference type="eggNOG" id="COG4145">
    <property type="taxonomic scope" value="Bacteria"/>
</dbReference>
<keyword evidence="3" id="KW-0813">Transport</keyword>
<keyword evidence="6 9" id="KW-1133">Transmembrane helix</keyword>
<evidence type="ECO:0000256" key="9">
    <source>
        <dbReference type="SAM" id="Phobius"/>
    </source>
</evidence>
<name>A0A0T5X937_9BACT</name>
<feature type="transmembrane region" description="Helical" evidence="9">
    <location>
        <begin position="45"/>
        <end position="64"/>
    </location>
</feature>
<keyword evidence="4" id="KW-1003">Cell membrane</keyword>
<evidence type="ECO:0000256" key="2">
    <source>
        <dbReference type="ARBA" id="ARBA00006434"/>
    </source>
</evidence>
<protein>
    <submittedName>
        <fullName evidence="10">Sodium/pantothenate symporter</fullName>
    </submittedName>
</protein>
<dbReference type="GO" id="GO:0036376">
    <property type="term" value="P:sodium ion export across plasma membrane"/>
    <property type="evidence" value="ECO:0007669"/>
    <property type="project" value="InterPro"/>
</dbReference>
<dbReference type="InterPro" id="IPR050277">
    <property type="entry name" value="Sodium:Solute_Symporter"/>
</dbReference>